<dbReference type="InterPro" id="IPR028082">
    <property type="entry name" value="Peripla_BP_I"/>
</dbReference>
<sequence>MAKAPTMKEVAKAAGVSVMTVSRAFRADASISTATREKIQRAADELGYVFDATASGLRVKKSGFVAMTIPSISNSNFADTVGGLSERLAASGRQVLLGYTNYDIDEEERLIRQLLGRRPEAIVVTGGQHTEAARKLLQGSGIPVVETWDLPTDPIGSVIGFSNAKAMEAMVQHLVDAGHRRIAYLGGDGNADTRGADRRRGFADAMAHHGLAADLLIDAGLPPISMREGAHAMGALLDSGRTVDAVCCVSDLAAFGALTECQRRGLKVPDDISIVGFGAYELGDICVPTITTIDPAAREIGARAADLLIKCLDEGQSETSAAPITPKLLIRQSSDAAKGGQKK</sequence>
<evidence type="ECO:0000313" key="6">
    <source>
        <dbReference type="Proteomes" id="UP000244932"/>
    </source>
</evidence>
<evidence type="ECO:0000256" key="2">
    <source>
        <dbReference type="ARBA" id="ARBA00023125"/>
    </source>
</evidence>
<dbReference type="PROSITE" id="PS50932">
    <property type="entry name" value="HTH_LACI_2"/>
    <property type="match status" value="1"/>
</dbReference>
<proteinExistence type="predicted"/>
<dbReference type="SUPFAM" id="SSF47413">
    <property type="entry name" value="lambda repressor-like DNA-binding domains"/>
    <property type="match status" value="1"/>
</dbReference>
<dbReference type="InterPro" id="IPR010982">
    <property type="entry name" value="Lambda_DNA-bd_dom_sf"/>
</dbReference>
<reference evidence="5 6" key="1">
    <citation type="submission" date="2018-03" db="EMBL/GenBank/DDBJ databases">
        <authorList>
            <person name="Keele B.F."/>
        </authorList>
    </citation>
    <scope>NUCLEOTIDE SEQUENCE [LARGE SCALE GENOMIC DNA]</scope>
    <source>
        <strain evidence="5 6">CeCT 8812</strain>
    </source>
</reference>
<dbReference type="InterPro" id="IPR000843">
    <property type="entry name" value="HTH_LacI"/>
</dbReference>
<protein>
    <submittedName>
        <fullName evidence="5">HTH-type transcriptional regulator GntR</fullName>
    </submittedName>
</protein>
<evidence type="ECO:0000256" key="1">
    <source>
        <dbReference type="ARBA" id="ARBA00023015"/>
    </source>
</evidence>
<evidence type="ECO:0000313" key="5">
    <source>
        <dbReference type="EMBL" id="SPF27942.1"/>
    </source>
</evidence>
<dbReference type="AlphaFoldDB" id="A0A2R8A6Y7"/>
<dbReference type="Gene3D" id="1.10.260.40">
    <property type="entry name" value="lambda repressor-like DNA-binding domains"/>
    <property type="match status" value="1"/>
</dbReference>
<dbReference type="Pfam" id="PF13377">
    <property type="entry name" value="Peripla_BP_3"/>
    <property type="match status" value="1"/>
</dbReference>
<dbReference type="CDD" id="cd01392">
    <property type="entry name" value="HTH_LacI"/>
    <property type="match status" value="1"/>
</dbReference>
<dbReference type="InterPro" id="IPR046335">
    <property type="entry name" value="LacI/GalR-like_sensor"/>
</dbReference>
<dbReference type="GO" id="GO:0003700">
    <property type="term" value="F:DNA-binding transcription factor activity"/>
    <property type="evidence" value="ECO:0007669"/>
    <property type="project" value="TreeGrafter"/>
</dbReference>
<keyword evidence="3" id="KW-0804">Transcription</keyword>
<dbReference type="Proteomes" id="UP000244932">
    <property type="component" value="Unassembled WGS sequence"/>
</dbReference>
<keyword evidence="6" id="KW-1185">Reference proteome</keyword>
<dbReference type="EMBL" id="OMKW01000001">
    <property type="protein sequence ID" value="SPF27942.1"/>
    <property type="molecule type" value="Genomic_DNA"/>
</dbReference>
<dbReference type="PANTHER" id="PTHR30146">
    <property type="entry name" value="LACI-RELATED TRANSCRIPTIONAL REPRESSOR"/>
    <property type="match status" value="1"/>
</dbReference>
<dbReference type="CDD" id="cd01575">
    <property type="entry name" value="PBP1_GntR"/>
    <property type="match status" value="1"/>
</dbReference>
<evidence type="ECO:0000259" key="4">
    <source>
        <dbReference type="PROSITE" id="PS50932"/>
    </source>
</evidence>
<keyword evidence="2" id="KW-0238">DNA-binding</keyword>
<gene>
    <name evidence="5" type="primary">gntR_1</name>
    <name evidence="5" type="ORF">POI8812_00237</name>
</gene>
<name>A0A2R8A6Y7_9RHOB</name>
<dbReference type="GO" id="GO:0000976">
    <property type="term" value="F:transcription cis-regulatory region binding"/>
    <property type="evidence" value="ECO:0007669"/>
    <property type="project" value="TreeGrafter"/>
</dbReference>
<dbReference type="SUPFAM" id="SSF53822">
    <property type="entry name" value="Periplasmic binding protein-like I"/>
    <property type="match status" value="1"/>
</dbReference>
<accession>A0A2R8A6Y7</accession>
<dbReference type="Gene3D" id="3.40.50.2300">
    <property type="match status" value="2"/>
</dbReference>
<dbReference type="RefSeq" id="WP_245895180.1">
    <property type="nucleotide sequence ID" value="NZ_OMKW01000001.1"/>
</dbReference>
<keyword evidence="1" id="KW-0805">Transcription regulation</keyword>
<dbReference type="Pfam" id="PF00356">
    <property type="entry name" value="LacI"/>
    <property type="match status" value="1"/>
</dbReference>
<dbReference type="SMART" id="SM00354">
    <property type="entry name" value="HTH_LACI"/>
    <property type="match status" value="1"/>
</dbReference>
<organism evidence="5 6">
    <name type="scientific">Pontivivens insulae</name>
    <dbReference type="NCBI Taxonomy" id="1639689"/>
    <lineage>
        <taxon>Bacteria</taxon>
        <taxon>Pseudomonadati</taxon>
        <taxon>Pseudomonadota</taxon>
        <taxon>Alphaproteobacteria</taxon>
        <taxon>Rhodobacterales</taxon>
        <taxon>Paracoccaceae</taxon>
        <taxon>Pontivivens</taxon>
    </lineage>
</organism>
<dbReference type="PANTHER" id="PTHR30146:SF33">
    <property type="entry name" value="TRANSCRIPTIONAL REGULATOR"/>
    <property type="match status" value="1"/>
</dbReference>
<evidence type="ECO:0000256" key="3">
    <source>
        <dbReference type="ARBA" id="ARBA00023163"/>
    </source>
</evidence>
<feature type="domain" description="HTH lacI-type" evidence="4">
    <location>
        <begin position="5"/>
        <end position="59"/>
    </location>
</feature>